<keyword evidence="2" id="KW-1185">Reference proteome</keyword>
<dbReference type="InterPro" id="IPR029033">
    <property type="entry name" value="His_PPase_superfam"/>
</dbReference>
<dbReference type="SUPFAM" id="SSF53254">
    <property type="entry name" value="Phosphoglycerate mutase-like"/>
    <property type="match status" value="1"/>
</dbReference>
<evidence type="ECO:0000313" key="1">
    <source>
        <dbReference type="EMBL" id="MBR0666993.1"/>
    </source>
</evidence>
<evidence type="ECO:0000313" key="2">
    <source>
        <dbReference type="Proteomes" id="UP001196870"/>
    </source>
</evidence>
<dbReference type="Pfam" id="PF00300">
    <property type="entry name" value="His_Phos_1"/>
    <property type="match status" value="1"/>
</dbReference>
<dbReference type="InterPro" id="IPR013078">
    <property type="entry name" value="His_Pase_superF_clade-1"/>
</dbReference>
<protein>
    <submittedName>
        <fullName evidence="1">Histidine phosphatase family protein</fullName>
    </submittedName>
</protein>
<comment type="caution">
    <text evidence="1">The sequence shown here is derived from an EMBL/GenBank/DDBJ whole genome shotgun (WGS) entry which is preliminary data.</text>
</comment>
<sequence>MTIVHFITHPEVTIDPAIPVPDWRLSNRGLDRMRRLLDHPWVEAIAAVFSSAERKAGDAVAILAGHRGLPVTVIDGLGENDRFATGYLPRAEFEVVADAFFARPQESVRGWERAIDAQARIVTAVERAIALAPSEGDVAILSHGGVGALLLCHLSGVPIIRAADQPGEGGGNVFTFEAATRRLLSGWRRMEA</sequence>
<dbReference type="Proteomes" id="UP001196870">
    <property type="component" value="Unassembled WGS sequence"/>
</dbReference>
<dbReference type="EMBL" id="JAAGBB010000028">
    <property type="protein sequence ID" value="MBR0666993.1"/>
    <property type="molecule type" value="Genomic_DNA"/>
</dbReference>
<dbReference type="Gene3D" id="3.40.50.1240">
    <property type="entry name" value="Phosphoglycerate mutase-like"/>
    <property type="match status" value="1"/>
</dbReference>
<name>A0ABS5F326_9PROT</name>
<proteinExistence type="predicted"/>
<dbReference type="RefSeq" id="WP_211854771.1">
    <property type="nucleotide sequence ID" value="NZ_JAAGBB010000028.1"/>
</dbReference>
<reference evidence="2" key="1">
    <citation type="journal article" date="2021" name="Syst. Appl. Microbiol.">
        <title>Roseomonas hellenica sp. nov., isolated from roots of wild-growing Alkanna tinctoria.</title>
        <authorList>
            <person name="Rat A."/>
            <person name="Naranjo H.D."/>
            <person name="Lebbe L."/>
            <person name="Cnockaert M."/>
            <person name="Krigas N."/>
            <person name="Grigoriadou K."/>
            <person name="Maloupa E."/>
            <person name="Willems A."/>
        </authorList>
    </citation>
    <scope>NUCLEOTIDE SEQUENCE [LARGE SCALE GENOMIC DNA]</scope>
    <source>
        <strain evidence="2">LMG 31523</strain>
    </source>
</reference>
<organism evidence="1 2">
    <name type="scientific">Plastoroseomonas hellenica</name>
    <dbReference type="NCBI Taxonomy" id="2687306"/>
    <lineage>
        <taxon>Bacteria</taxon>
        <taxon>Pseudomonadati</taxon>
        <taxon>Pseudomonadota</taxon>
        <taxon>Alphaproteobacteria</taxon>
        <taxon>Acetobacterales</taxon>
        <taxon>Acetobacteraceae</taxon>
        <taxon>Plastoroseomonas</taxon>
    </lineage>
</organism>
<gene>
    <name evidence="1" type="ORF">GXW71_21715</name>
</gene>
<accession>A0ABS5F326</accession>